<proteinExistence type="predicted"/>
<protein>
    <submittedName>
        <fullName evidence="1">Uncharacterized protein</fullName>
    </submittedName>
</protein>
<organism evidence="1 2">
    <name type="scientific">Tetrahymena thermophila (strain SB210)</name>
    <dbReference type="NCBI Taxonomy" id="312017"/>
    <lineage>
        <taxon>Eukaryota</taxon>
        <taxon>Sar</taxon>
        <taxon>Alveolata</taxon>
        <taxon>Ciliophora</taxon>
        <taxon>Intramacronucleata</taxon>
        <taxon>Oligohymenophorea</taxon>
        <taxon>Hymenostomatida</taxon>
        <taxon>Tetrahymenina</taxon>
        <taxon>Tetrahymenidae</taxon>
        <taxon>Tetrahymena</taxon>
    </lineage>
</organism>
<dbReference type="InParanoid" id="I7LUH7"/>
<dbReference type="KEGG" id="tet:TTHERM_00399670"/>
<dbReference type="EMBL" id="GG662719">
    <property type="protein sequence ID" value="EAR93794.2"/>
    <property type="molecule type" value="Genomic_DNA"/>
</dbReference>
<dbReference type="GeneID" id="7836321"/>
<accession>I7LUH7</accession>
<keyword evidence="2" id="KW-1185">Reference proteome</keyword>
<reference evidence="2" key="1">
    <citation type="journal article" date="2006" name="PLoS Biol.">
        <title>Macronuclear genome sequence of the ciliate Tetrahymena thermophila, a model eukaryote.</title>
        <authorList>
            <person name="Eisen J.A."/>
            <person name="Coyne R.S."/>
            <person name="Wu M."/>
            <person name="Wu D."/>
            <person name="Thiagarajan M."/>
            <person name="Wortman J.R."/>
            <person name="Badger J.H."/>
            <person name="Ren Q."/>
            <person name="Amedeo P."/>
            <person name="Jones K.M."/>
            <person name="Tallon L.J."/>
            <person name="Delcher A.L."/>
            <person name="Salzberg S.L."/>
            <person name="Silva J.C."/>
            <person name="Haas B.J."/>
            <person name="Majoros W.H."/>
            <person name="Farzad M."/>
            <person name="Carlton J.M."/>
            <person name="Smith R.K. Jr."/>
            <person name="Garg J."/>
            <person name="Pearlman R.E."/>
            <person name="Karrer K.M."/>
            <person name="Sun L."/>
            <person name="Manning G."/>
            <person name="Elde N.C."/>
            <person name="Turkewitz A.P."/>
            <person name="Asai D.J."/>
            <person name="Wilkes D.E."/>
            <person name="Wang Y."/>
            <person name="Cai H."/>
            <person name="Collins K."/>
            <person name="Stewart B.A."/>
            <person name="Lee S.R."/>
            <person name="Wilamowska K."/>
            <person name="Weinberg Z."/>
            <person name="Ruzzo W.L."/>
            <person name="Wloga D."/>
            <person name="Gaertig J."/>
            <person name="Frankel J."/>
            <person name="Tsao C.-C."/>
            <person name="Gorovsky M.A."/>
            <person name="Keeling P.J."/>
            <person name="Waller R.F."/>
            <person name="Patron N.J."/>
            <person name="Cherry J.M."/>
            <person name="Stover N.A."/>
            <person name="Krieger C.J."/>
            <person name="del Toro C."/>
            <person name="Ryder H.F."/>
            <person name="Williamson S.C."/>
            <person name="Barbeau R.A."/>
            <person name="Hamilton E.P."/>
            <person name="Orias E."/>
        </authorList>
    </citation>
    <scope>NUCLEOTIDE SEQUENCE [LARGE SCALE GENOMIC DNA]</scope>
    <source>
        <strain evidence="2">SB210</strain>
    </source>
</reference>
<dbReference type="RefSeq" id="XP_001014039.2">
    <property type="nucleotide sequence ID" value="XM_001014039.2"/>
</dbReference>
<sequence length="121" mass="14625">MIQVIKNLKKIVMEDLEEGKQLTSIQKSQFYTSIQLIYIEESLIQQAYKIKIFFYIFTLDSEYFLEDETHQEIVTLIQDFLTAISQKVNKQINHFNFANVFLSFFLQNFKKKKQKQKQQKR</sequence>
<name>I7LUH7_TETTS</name>
<evidence type="ECO:0000313" key="1">
    <source>
        <dbReference type="EMBL" id="EAR93794.2"/>
    </source>
</evidence>
<evidence type="ECO:0000313" key="2">
    <source>
        <dbReference type="Proteomes" id="UP000009168"/>
    </source>
</evidence>
<dbReference type="AlphaFoldDB" id="I7LUH7"/>
<dbReference type="Proteomes" id="UP000009168">
    <property type="component" value="Unassembled WGS sequence"/>
</dbReference>
<gene>
    <name evidence="1" type="ORF">TTHERM_00399670</name>
</gene>